<dbReference type="InterPro" id="IPR020622">
    <property type="entry name" value="Ala_racemase_pyridoxalP-BS"/>
</dbReference>
<dbReference type="GO" id="GO:0030170">
    <property type="term" value="F:pyridoxal phosphate binding"/>
    <property type="evidence" value="ECO:0007669"/>
    <property type="project" value="TreeGrafter"/>
</dbReference>
<reference evidence="7" key="1">
    <citation type="journal article" date="2021" name="PeerJ">
        <title>Extensive microbial diversity within the chicken gut microbiome revealed by metagenomics and culture.</title>
        <authorList>
            <person name="Gilroy R."/>
            <person name="Ravi A."/>
            <person name="Getino M."/>
            <person name="Pursley I."/>
            <person name="Horton D.L."/>
            <person name="Alikhan N.F."/>
            <person name="Baker D."/>
            <person name="Gharbi K."/>
            <person name="Hall N."/>
            <person name="Watson M."/>
            <person name="Adriaenssens E.M."/>
            <person name="Foster-Nyarko E."/>
            <person name="Jarju S."/>
            <person name="Secka A."/>
            <person name="Antonio M."/>
            <person name="Oren A."/>
            <person name="Chaudhuri R.R."/>
            <person name="La Ragione R."/>
            <person name="Hildebrand F."/>
            <person name="Pallen M.J."/>
        </authorList>
    </citation>
    <scope>NUCLEOTIDE SEQUENCE</scope>
    <source>
        <strain evidence="7">CHK192-19661</strain>
    </source>
</reference>
<dbReference type="GO" id="GO:0005829">
    <property type="term" value="C:cytosol"/>
    <property type="evidence" value="ECO:0007669"/>
    <property type="project" value="TreeGrafter"/>
</dbReference>
<dbReference type="PROSITE" id="PS00395">
    <property type="entry name" value="ALANINE_RACEMASE"/>
    <property type="match status" value="1"/>
</dbReference>
<gene>
    <name evidence="7" type="ORF">H9726_06290</name>
</gene>
<dbReference type="PRINTS" id="PR00992">
    <property type="entry name" value="ALARACEMASE"/>
</dbReference>
<proteinExistence type="predicted"/>
<feature type="binding site" evidence="5">
    <location>
        <position position="132"/>
    </location>
    <ligand>
        <name>substrate</name>
    </ligand>
</feature>
<reference evidence="7" key="2">
    <citation type="submission" date="2021-04" db="EMBL/GenBank/DDBJ databases">
        <authorList>
            <person name="Gilroy R."/>
        </authorList>
    </citation>
    <scope>NUCLEOTIDE SEQUENCE</scope>
    <source>
        <strain evidence="7">CHK192-19661</strain>
    </source>
</reference>
<evidence type="ECO:0000313" key="7">
    <source>
        <dbReference type="EMBL" id="HIZ10079.1"/>
    </source>
</evidence>
<evidence type="ECO:0000313" key="8">
    <source>
        <dbReference type="Proteomes" id="UP000824025"/>
    </source>
</evidence>
<dbReference type="PANTHER" id="PTHR30511">
    <property type="entry name" value="ALANINE RACEMASE"/>
    <property type="match status" value="1"/>
</dbReference>
<keyword evidence="3 7" id="KW-0413">Isomerase</keyword>
<dbReference type="EC" id="5.1.1.1" evidence="7"/>
<dbReference type="Gene3D" id="3.20.20.10">
    <property type="entry name" value="Alanine racemase"/>
    <property type="match status" value="1"/>
</dbReference>
<dbReference type="SMART" id="SM01005">
    <property type="entry name" value="Ala_racemase_C"/>
    <property type="match status" value="1"/>
</dbReference>
<protein>
    <submittedName>
        <fullName evidence="7">Alanine racemase</fullName>
        <ecNumber evidence="7">5.1.1.1</ecNumber>
    </submittedName>
</protein>
<dbReference type="PANTHER" id="PTHR30511:SF0">
    <property type="entry name" value="ALANINE RACEMASE, CATABOLIC-RELATED"/>
    <property type="match status" value="1"/>
</dbReference>
<dbReference type="GO" id="GO:0008784">
    <property type="term" value="F:alanine racemase activity"/>
    <property type="evidence" value="ECO:0007669"/>
    <property type="project" value="UniProtKB-EC"/>
</dbReference>
<dbReference type="InterPro" id="IPR011079">
    <property type="entry name" value="Ala_racemase_C"/>
</dbReference>
<comment type="caution">
    <text evidence="7">The sequence shown here is derived from an EMBL/GenBank/DDBJ whole genome shotgun (WGS) entry which is preliminary data.</text>
</comment>
<feature type="modified residue" description="N6-(pyridoxal phosphate)lysine" evidence="4">
    <location>
        <position position="34"/>
    </location>
</feature>
<organism evidence="7 8">
    <name type="scientific">Candidatus Borkfalkia avicola</name>
    <dbReference type="NCBI Taxonomy" id="2838503"/>
    <lineage>
        <taxon>Bacteria</taxon>
        <taxon>Bacillati</taxon>
        <taxon>Bacillota</taxon>
        <taxon>Clostridia</taxon>
        <taxon>Christensenellales</taxon>
        <taxon>Christensenellaceae</taxon>
        <taxon>Candidatus Borkfalkia</taxon>
    </lineage>
</organism>
<dbReference type="EMBL" id="DXCF01000032">
    <property type="protein sequence ID" value="HIZ10079.1"/>
    <property type="molecule type" value="Genomic_DNA"/>
</dbReference>
<dbReference type="Pfam" id="PF01168">
    <property type="entry name" value="Ala_racemase_N"/>
    <property type="match status" value="1"/>
</dbReference>
<evidence type="ECO:0000256" key="2">
    <source>
        <dbReference type="ARBA" id="ARBA00022898"/>
    </source>
</evidence>
<dbReference type="AlphaFoldDB" id="A0A9D2D7S4"/>
<dbReference type="InterPro" id="IPR000821">
    <property type="entry name" value="Ala_racemase"/>
</dbReference>
<dbReference type="InterPro" id="IPR001608">
    <property type="entry name" value="Ala_racemase_N"/>
</dbReference>
<evidence type="ECO:0000259" key="6">
    <source>
        <dbReference type="SMART" id="SM01005"/>
    </source>
</evidence>
<feature type="binding site" evidence="5">
    <location>
        <position position="290"/>
    </location>
    <ligand>
        <name>substrate</name>
    </ligand>
</feature>
<evidence type="ECO:0000256" key="4">
    <source>
        <dbReference type="PIRSR" id="PIRSR600821-50"/>
    </source>
</evidence>
<dbReference type="SUPFAM" id="SSF51419">
    <property type="entry name" value="PLP-binding barrel"/>
    <property type="match status" value="1"/>
</dbReference>
<evidence type="ECO:0000256" key="5">
    <source>
        <dbReference type="PIRSR" id="PIRSR600821-52"/>
    </source>
</evidence>
<dbReference type="Proteomes" id="UP000824025">
    <property type="component" value="Unassembled WGS sequence"/>
</dbReference>
<dbReference type="InterPro" id="IPR009006">
    <property type="entry name" value="Ala_racemase/Decarboxylase_C"/>
</dbReference>
<evidence type="ECO:0000256" key="3">
    <source>
        <dbReference type="ARBA" id="ARBA00023235"/>
    </source>
</evidence>
<dbReference type="GO" id="GO:0030632">
    <property type="term" value="P:D-alanine biosynthetic process"/>
    <property type="evidence" value="ECO:0007669"/>
    <property type="project" value="TreeGrafter"/>
</dbReference>
<dbReference type="SUPFAM" id="SSF50621">
    <property type="entry name" value="Alanine racemase C-terminal domain-like"/>
    <property type="match status" value="1"/>
</dbReference>
<accession>A0A9D2D7S4</accession>
<dbReference type="Gene3D" id="2.40.37.10">
    <property type="entry name" value="Lyase, Ornithine Decarboxylase, Chain A, domain 1"/>
    <property type="match status" value="1"/>
</dbReference>
<evidence type="ECO:0000256" key="1">
    <source>
        <dbReference type="ARBA" id="ARBA00001933"/>
    </source>
</evidence>
<sequence>MQRNRAIVRLSYIRENAEKFAALAGGAKLCAVVKADAYGHGAETVAPALEGVADCFAVALVGEGAALRLAGVRKDVLVLVPPLCEEEVLRGISYGLIFTVGDAQDYALIASVCKKYGLCARCHIKANTGMNRFGFDLSAFRAFAAGRLCGNVSAEGIYSHFYRPEHAETAARQFSLFGEFCREGERAFGKLIRHIAATGGTIASPDYRLDMVRIGIGLYGYLPGGFAGALPLKRALTVCSTVAAVRECAGGGAGYGEFGPVYGRLAAVRAGYADGFSRAGGVGNVNVLCMDAFLSRVPAEKYAEVCVFSDADAYAERNGTISYEALTRVCGRAERVYEG</sequence>
<dbReference type="InterPro" id="IPR029066">
    <property type="entry name" value="PLP-binding_barrel"/>
</dbReference>
<dbReference type="Pfam" id="PF00842">
    <property type="entry name" value="Ala_racemase_C"/>
    <property type="match status" value="1"/>
</dbReference>
<comment type="cofactor">
    <cofactor evidence="1 4">
        <name>pyridoxal 5'-phosphate</name>
        <dbReference type="ChEBI" id="CHEBI:597326"/>
    </cofactor>
</comment>
<name>A0A9D2D7S4_9FIRM</name>
<keyword evidence="2 4" id="KW-0663">Pyridoxal phosphate</keyword>
<feature type="domain" description="Alanine racemase C-terminal" evidence="6">
    <location>
        <begin position="235"/>
        <end position="338"/>
    </location>
</feature>